<feature type="compositionally biased region" description="Basic and acidic residues" evidence="1">
    <location>
        <begin position="844"/>
        <end position="868"/>
    </location>
</feature>
<keyword evidence="2" id="KW-0472">Membrane</keyword>
<dbReference type="GeneID" id="73346433"/>
<evidence type="ECO:0000256" key="1">
    <source>
        <dbReference type="SAM" id="MobiDB-lite"/>
    </source>
</evidence>
<feature type="region of interest" description="Disordered" evidence="1">
    <location>
        <begin position="17"/>
        <end position="52"/>
    </location>
</feature>
<evidence type="ECO:0000313" key="4">
    <source>
        <dbReference type="Proteomes" id="UP000830671"/>
    </source>
</evidence>
<keyword evidence="2" id="KW-0812">Transmembrane</keyword>
<feature type="compositionally biased region" description="Polar residues" evidence="1">
    <location>
        <begin position="41"/>
        <end position="52"/>
    </location>
</feature>
<dbReference type="AlphaFoldDB" id="A0A9Q8T295"/>
<feature type="region of interest" description="Disordered" evidence="1">
    <location>
        <begin position="838"/>
        <end position="868"/>
    </location>
</feature>
<organism evidence="3 4">
    <name type="scientific">Colletotrichum lupini</name>
    <dbReference type="NCBI Taxonomy" id="145971"/>
    <lineage>
        <taxon>Eukaryota</taxon>
        <taxon>Fungi</taxon>
        <taxon>Dikarya</taxon>
        <taxon>Ascomycota</taxon>
        <taxon>Pezizomycotina</taxon>
        <taxon>Sordariomycetes</taxon>
        <taxon>Hypocreomycetidae</taxon>
        <taxon>Glomerellales</taxon>
        <taxon>Glomerellaceae</taxon>
        <taxon>Colletotrichum</taxon>
        <taxon>Colletotrichum acutatum species complex</taxon>
    </lineage>
</organism>
<name>A0A9Q8T295_9PEZI</name>
<keyword evidence="4" id="KW-1185">Reference proteome</keyword>
<protein>
    <submittedName>
        <fullName evidence="3">Uncharacterized protein</fullName>
    </submittedName>
</protein>
<feature type="transmembrane region" description="Helical" evidence="2">
    <location>
        <begin position="653"/>
        <end position="681"/>
    </location>
</feature>
<accession>A0A9Q8T295</accession>
<dbReference type="KEGG" id="clup:CLUP02_12459"/>
<evidence type="ECO:0000256" key="2">
    <source>
        <dbReference type="SAM" id="Phobius"/>
    </source>
</evidence>
<proteinExistence type="predicted"/>
<dbReference type="Proteomes" id="UP000830671">
    <property type="component" value="Chromosome 6"/>
</dbReference>
<evidence type="ECO:0000313" key="3">
    <source>
        <dbReference type="EMBL" id="UQC86957.1"/>
    </source>
</evidence>
<dbReference type="EMBL" id="CP019478">
    <property type="protein sequence ID" value="UQC86957.1"/>
    <property type="molecule type" value="Genomic_DNA"/>
</dbReference>
<keyword evidence="2" id="KW-1133">Transmembrane helix</keyword>
<gene>
    <name evidence="3" type="ORF">CLUP02_12459</name>
</gene>
<reference evidence="3" key="1">
    <citation type="journal article" date="2021" name="Mol. Plant Microbe Interact.">
        <title>Complete Genome Sequence of the Plant-Pathogenic Fungus Colletotrichum lupini.</title>
        <authorList>
            <person name="Baroncelli R."/>
            <person name="Pensec F."/>
            <person name="Da Lio D."/>
            <person name="Boufleur T."/>
            <person name="Vicente I."/>
            <person name="Sarrocco S."/>
            <person name="Picot A."/>
            <person name="Baraldi E."/>
            <person name="Sukno S."/>
            <person name="Thon M."/>
            <person name="Le Floch G."/>
        </authorList>
    </citation>
    <scope>NUCLEOTIDE SEQUENCE</scope>
    <source>
        <strain evidence="3">IMI 504893</strain>
    </source>
</reference>
<feature type="region of interest" description="Disordered" evidence="1">
    <location>
        <begin position="706"/>
        <end position="745"/>
    </location>
</feature>
<sequence length="868" mass="92477">MDSAVLRVAGRCGGKLSDERNALKPQPQARSRARPVFGSLPCSTPMTHQSSTQPMKLIHSIERCGGATTTQLPRFPTTRFPQVQLSLVLGSPDEAEYCSSFFFSLYTNDPCVTSQNFTAYLAMTPPGCGTHGLTPAEISSWCQKPAQELSWRCQSALYESKTVSSALELLSREVMTTALDPSVPANGCKAPDGKTCETVPDGACPAGETNGRANNRTSIVTATSIHSYSWVGTGFLYLSIVVQWTDRPLQVNKWEPRRSGPGQSRRPLITLVCPGCLGLSEGGTTSRRPIFRNKNRKRSSKCDGIAHSRGIFTITLRQQNQEVGLQGGWESTRATAKKKKRQSHCPNQVIRHSRFILPDFLVPSSHLTQESSHSKLLLTLPLLLIPRQPLIPHPTATTFLTLAIFGAPTRLRNKTGPLDIAIDGTKLAIARSPSEIMAWRKQSAAAPLVAGLLLLVSAPTPVFAHPYPLQNVANNLFYNLGDQFMKRDCVQRCGADSQYCCGSGEQCYTVNNIAGCSTVSGGGGYGIYTTTWTETNTFTSTISTNWPAVTTGAAGGGTGATCVPQSSGETACGSICCAANQYCAYSGQCAQRDGWGGGVTTITSGGHTITTQYSAPYRITSTGATGTAASATSTGTVVPITNEGTGGGLSGGAIAGIVIGTLAGLGLLMLLCFCCIARGLWGLIFGKKKKEHSHSRERVEVVEERYSRHGSRMPSAHSGRPSHGGWFAGGGRPAPAARRKEEKKEGAKWLGLGAAAATMLALLNLKKDKPKAKPRSSYTDSYYSYTGTSPTLARAEELTAPATHAAHTRRATHGGSTPSSLATSVELHMLSAAFLQDGGSPEHALNHGDGNYKARETRHSATKRGMKE</sequence>
<dbReference type="RefSeq" id="XP_049148568.1">
    <property type="nucleotide sequence ID" value="XM_049291423.1"/>
</dbReference>